<feature type="domain" description="C2H2-type" evidence="7">
    <location>
        <begin position="71"/>
        <end position="93"/>
    </location>
</feature>
<evidence type="ECO:0000256" key="6">
    <source>
        <dbReference type="SAM" id="MobiDB-lite"/>
    </source>
</evidence>
<keyword evidence="1" id="KW-0690">Ribosome biogenesis</keyword>
<dbReference type="GO" id="GO:0042273">
    <property type="term" value="P:ribosomal large subunit biogenesis"/>
    <property type="evidence" value="ECO:0007669"/>
    <property type="project" value="TreeGrafter"/>
</dbReference>
<feature type="compositionally biased region" description="Acidic residues" evidence="6">
    <location>
        <begin position="153"/>
        <end position="167"/>
    </location>
</feature>
<dbReference type="PROSITE" id="PS00028">
    <property type="entry name" value="ZINC_FINGER_C2H2_1"/>
    <property type="match status" value="2"/>
</dbReference>
<dbReference type="OrthoDB" id="19329at2759"/>
<dbReference type="InterPro" id="IPR036236">
    <property type="entry name" value="Znf_C2H2_sf"/>
</dbReference>
<accession>A0A2G8LPY1</accession>
<comment type="similarity">
    <text evidence="5">Belongs to the REI1 family.</text>
</comment>
<dbReference type="Proteomes" id="UP000230750">
    <property type="component" value="Unassembled WGS sequence"/>
</dbReference>
<feature type="domain" description="C2H2-type" evidence="7">
    <location>
        <begin position="8"/>
        <end position="30"/>
    </location>
</feature>
<comment type="caution">
    <text evidence="8">The sequence shown here is derived from an EMBL/GenBank/DDBJ whole genome shotgun (WGS) entry which is preliminary data.</text>
</comment>
<keyword evidence="2" id="KW-0479">Metal-binding</keyword>
<evidence type="ECO:0000256" key="3">
    <source>
        <dbReference type="ARBA" id="ARBA00022771"/>
    </source>
</evidence>
<dbReference type="SUPFAM" id="SSF57667">
    <property type="entry name" value="beta-beta-alpha zinc fingers"/>
    <property type="match status" value="2"/>
</dbReference>
<keyword evidence="3" id="KW-0863">Zinc-finger</keyword>
<dbReference type="EMBL" id="MRZV01000016">
    <property type="protein sequence ID" value="PIK62230.1"/>
    <property type="molecule type" value="Genomic_DNA"/>
</dbReference>
<proteinExistence type="inferred from homology"/>
<dbReference type="PANTHER" id="PTHR13182">
    <property type="entry name" value="ZINC FINGER PROTEIN 622"/>
    <property type="match status" value="1"/>
</dbReference>
<evidence type="ECO:0000256" key="5">
    <source>
        <dbReference type="ARBA" id="ARBA00034126"/>
    </source>
</evidence>
<dbReference type="InterPro" id="IPR022755">
    <property type="entry name" value="Znf_C2H2_jaz"/>
</dbReference>
<evidence type="ECO:0000313" key="8">
    <source>
        <dbReference type="EMBL" id="PIK62230.1"/>
    </source>
</evidence>
<dbReference type="GO" id="GO:0030687">
    <property type="term" value="C:preribosome, large subunit precursor"/>
    <property type="evidence" value="ECO:0007669"/>
    <property type="project" value="TreeGrafter"/>
</dbReference>
<reference evidence="8 9" key="1">
    <citation type="journal article" date="2017" name="PLoS Biol.">
        <title>The sea cucumber genome provides insights into morphological evolution and visceral regeneration.</title>
        <authorList>
            <person name="Zhang X."/>
            <person name="Sun L."/>
            <person name="Yuan J."/>
            <person name="Sun Y."/>
            <person name="Gao Y."/>
            <person name="Zhang L."/>
            <person name="Li S."/>
            <person name="Dai H."/>
            <person name="Hamel J.F."/>
            <person name="Liu C."/>
            <person name="Yu Y."/>
            <person name="Liu S."/>
            <person name="Lin W."/>
            <person name="Guo K."/>
            <person name="Jin S."/>
            <person name="Xu P."/>
            <person name="Storey K.B."/>
            <person name="Huan P."/>
            <person name="Zhang T."/>
            <person name="Zhou Y."/>
            <person name="Zhang J."/>
            <person name="Lin C."/>
            <person name="Li X."/>
            <person name="Xing L."/>
            <person name="Huo D."/>
            <person name="Sun M."/>
            <person name="Wang L."/>
            <person name="Mercier A."/>
            <person name="Li F."/>
            <person name="Yang H."/>
            <person name="Xiang J."/>
        </authorList>
    </citation>
    <scope>NUCLEOTIDE SEQUENCE [LARGE SCALE GENOMIC DNA]</scope>
    <source>
        <strain evidence="8">Shaxun</strain>
        <tissue evidence="8">Muscle</tissue>
    </source>
</reference>
<dbReference type="GO" id="GO:0003676">
    <property type="term" value="F:nucleic acid binding"/>
    <property type="evidence" value="ECO:0007669"/>
    <property type="project" value="InterPro"/>
</dbReference>
<organism evidence="8 9">
    <name type="scientific">Stichopus japonicus</name>
    <name type="common">Sea cucumber</name>
    <dbReference type="NCBI Taxonomy" id="307972"/>
    <lineage>
        <taxon>Eukaryota</taxon>
        <taxon>Metazoa</taxon>
        <taxon>Echinodermata</taxon>
        <taxon>Eleutherozoa</taxon>
        <taxon>Echinozoa</taxon>
        <taxon>Holothuroidea</taxon>
        <taxon>Aspidochirotacea</taxon>
        <taxon>Aspidochirotida</taxon>
        <taxon>Stichopodidae</taxon>
        <taxon>Apostichopus</taxon>
    </lineage>
</organism>
<evidence type="ECO:0000256" key="1">
    <source>
        <dbReference type="ARBA" id="ARBA00022517"/>
    </source>
</evidence>
<dbReference type="AlphaFoldDB" id="A0A2G8LPY1"/>
<gene>
    <name evidence="8" type="ORF">BSL78_00838</name>
</gene>
<dbReference type="InterPro" id="IPR013087">
    <property type="entry name" value="Znf_C2H2_type"/>
</dbReference>
<keyword evidence="9" id="KW-1185">Reference proteome</keyword>
<evidence type="ECO:0000259" key="7">
    <source>
        <dbReference type="PROSITE" id="PS00028"/>
    </source>
</evidence>
<keyword evidence="4" id="KW-0862">Zinc</keyword>
<feature type="region of interest" description="Disordered" evidence="6">
    <location>
        <begin position="86"/>
        <end position="176"/>
    </location>
</feature>
<feature type="compositionally biased region" description="Basic and acidic residues" evidence="6">
    <location>
        <begin position="94"/>
        <end position="121"/>
    </location>
</feature>
<protein>
    <submittedName>
        <fullName evidence="8">Putative zinc finger protein</fullName>
    </submittedName>
</protein>
<dbReference type="Gene3D" id="3.30.160.60">
    <property type="entry name" value="Classic Zinc Finger"/>
    <property type="match status" value="1"/>
</dbReference>
<dbReference type="InterPro" id="IPR003604">
    <property type="entry name" value="Matrin/U1-like-C_Znf_C2H2"/>
</dbReference>
<dbReference type="PANTHER" id="PTHR13182:SF8">
    <property type="entry name" value="CYTOPLASMIC 60S SUBUNIT BIOGENESIS FACTOR ZNF622"/>
    <property type="match status" value="1"/>
</dbReference>
<dbReference type="STRING" id="307972.A0A2G8LPY1"/>
<evidence type="ECO:0000256" key="2">
    <source>
        <dbReference type="ARBA" id="ARBA00022723"/>
    </source>
</evidence>
<sequence>MSNPGFTCITCRVAFNNADLQRFHYKSDWHRYNLKRKVVEMPAVTAEDFKQRVLAQQAQNAEAEKDTATFCKLCSKHFSTWNSYSNHLQSKKHKEAEMKSKKKLETDVARENAKNREKGLLEDETEEDENKAKEAGATAQSPSAGRRSKPQEAEEDEDEWEDVEEEALPVTRCLSA</sequence>
<evidence type="ECO:0000313" key="9">
    <source>
        <dbReference type="Proteomes" id="UP000230750"/>
    </source>
</evidence>
<dbReference type="SMART" id="SM00451">
    <property type="entry name" value="ZnF_U1"/>
    <property type="match status" value="2"/>
</dbReference>
<evidence type="ECO:0000256" key="4">
    <source>
        <dbReference type="ARBA" id="ARBA00022833"/>
    </source>
</evidence>
<name>A0A2G8LPY1_STIJA</name>
<dbReference type="GO" id="GO:0008270">
    <property type="term" value="F:zinc ion binding"/>
    <property type="evidence" value="ECO:0007669"/>
    <property type="project" value="UniProtKB-KW"/>
</dbReference>
<dbReference type="InterPro" id="IPR040025">
    <property type="entry name" value="Znf622/Rei1/Reh1"/>
</dbReference>
<dbReference type="Pfam" id="PF12171">
    <property type="entry name" value="zf-C2H2_jaz"/>
    <property type="match status" value="1"/>
</dbReference>